<dbReference type="InterPro" id="IPR027256">
    <property type="entry name" value="P-typ_ATPase_IB"/>
</dbReference>
<feature type="transmembrane region" description="Helical" evidence="18">
    <location>
        <begin position="196"/>
        <end position="216"/>
    </location>
</feature>
<dbReference type="GO" id="GO:0005524">
    <property type="term" value="F:ATP binding"/>
    <property type="evidence" value="ECO:0007669"/>
    <property type="project" value="UniProtKB-UniRule"/>
</dbReference>
<dbReference type="InterPro" id="IPR006122">
    <property type="entry name" value="HMA_Cu_ion-bd"/>
</dbReference>
<dbReference type="BioCyc" id="TINT75379:TINT_RS01365-MONOMER"/>
<keyword evidence="10" id="KW-0460">Magnesium</keyword>
<keyword evidence="5 18" id="KW-0479">Metal-binding</keyword>
<dbReference type="PROSITE" id="PS01047">
    <property type="entry name" value="HMA_1"/>
    <property type="match status" value="2"/>
</dbReference>
<dbReference type="Gene3D" id="2.70.150.10">
    <property type="entry name" value="Calcium-transporting ATPase, cytoplasmic transduction domain A"/>
    <property type="match status" value="1"/>
</dbReference>
<keyword evidence="8" id="KW-0187">Copper transport</keyword>
<dbReference type="CDD" id="cd02094">
    <property type="entry name" value="P-type_ATPase_Cu-like"/>
    <property type="match status" value="1"/>
</dbReference>
<feature type="compositionally biased region" description="Gly residues" evidence="19">
    <location>
        <begin position="742"/>
        <end position="751"/>
    </location>
</feature>
<dbReference type="SFLD" id="SFLDG00002">
    <property type="entry name" value="C1.7:_P-type_atpase_like"/>
    <property type="match status" value="1"/>
</dbReference>
<gene>
    <name evidence="21" type="ordered locus">Tint_0272</name>
</gene>
<feature type="region of interest" description="Disordered" evidence="19">
    <location>
        <begin position="1"/>
        <end position="34"/>
    </location>
</feature>
<dbReference type="InterPro" id="IPR036412">
    <property type="entry name" value="HAD-like_sf"/>
</dbReference>
<feature type="transmembrane region" description="Helical" evidence="18">
    <location>
        <begin position="236"/>
        <end position="253"/>
    </location>
</feature>
<keyword evidence="15 18" id="KW-0472">Membrane</keyword>
<keyword evidence="6" id="KW-0677">Repeat</keyword>
<keyword evidence="7 18" id="KW-0547">Nucleotide-binding</keyword>
<dbReference type="Pfam" id="PF00702">
    <property type="entry name" value="Hydrolase"/>
    <property type="match status" value="2"/>
</dbReference>
<feature type="region of interest" description="Disordered" evidence="19">
    <location>
        <begin position="712"/>
        <end position="808"/>
    </location>
</feature>
<comment type="subcellular location">
    <subcellularLocation>
        <location evidence="18">Cell membrane</location>
    </subcellularLocation>
    <subcellularLocation>
        <location evidence="1">Endomembrane system</location>
        <topology evidence="1">Multi-pass membrane protein</topology>
    </subcellularLocation>
</comment>
<evidence type="ECO:0000256" key="16">
    <source>
        <dbReference type="ARBA" id="ARBA00038904"/>
    </source>
</evidence>
<reference evidence="21" key="1">
    <citation type="submission" date="2010-04" db="EMBL/GenBank/DDBJ databases">
        <title>Complete sequence of Thiomonas intermedia K12.</title>
        <authorList>
            <consortium name="US DOE Joint Genome Institute"/>
            <person name="Lucas S."/>
            <person name="Copeland A."/>
            <person name="Lapidus A."/>
            <person name="Cheng J.-F."/>
            <person name="Bruce D."/>
            <person name="Goodwin L."/>
            <person name="Pitluck S."/>
            <person name="Davenport K."/>
            <person name="Detter J.C."/>
            <person name="Han C."/>
            <person name="Tapia R."/>
            <person name="Land M."/>
            <person name="Hauser L."/>
            <person name="Kyrpides N."/>
            <person name="Ovchinnikova G."/>
            <person name="Kerfeld C.A."/>
            <person name="Cannon G.C."/>
            <person name="Heinhorst S."/>
            <person name="Woyke T."/>
        </authorList>
    </citation>
    <scope>NUCLEOTIDE SEQUENCE [LARGE SCALE GENOMIC DNA]</scope>
    <source>
        <strain evidence="21">K12</strain>
    </source>
</reference>
<organism evidence="21">
    <name type="scientific">Thiomonas intermedia (strain K12)</name>
    <name type="common">Thiobacillus intermedius</name>
    <dbReference type="NCBI Taxonomy" id="75379"/>
    <lineage>
        <taxon>Bacteria</taxon>
        <taxon>Pseudomonadati</taxon>
        <taxon>Pseudomonadota</taxon>
        <taxon>Betaproteobacteria</taxon>
        <taxon>Burkholderiales</taxon>
        <taxon>Thiomonas</taxon>
    </lineage>
</organism>
<dbReference type="InterPro" id="IPR023214">
    <property type="entry name" value="HAD_sf"/>
</dbReference>
<dbReference type="InterPro" id="IPR036163">
    <property type="entry name" value="HMA_dom_sf"/>
</dbReference>
<evidence type="ECO:0000259" key="20">
    <source>
        <dbReference type="PROSITE" id="PS50846"/>
    </source>
</evidence>
<dbReference type="InterPro" id="IPR023299">
    <property type="entry name" value="ATPase_P-typ_cyto_dom_N"/>
</dbReference>
<dbReference type="FunFam" id="3.30.70.100:FF:000005">
    <property type="entry name" value="Copper-exporting P-type ATPase A"/>
    <property type="match status" value="2"/>
</dbReference>
<keyword evidence="18" id="KW-1003">Cell membrane</keyword>
<dbReference type="EC" id="7.2.2.9" evidence="16"/>
<evidence type="ECO:0000256" key="14">
    <source>
        <dbReference type="ARBA" id="ARBA00023065"/>
    </source>
</evidence>
<evidence type="ECO:0000256" key="13">
    <source>
        <dbReference type="ARBA" id="ARBA00023008"/>
    </source>
</evidence>
<dbReference type="SFLD" id="SFLDS00003">
    <property type="entry name" value="Haloacid_Dehalogenase"/>
    <property type="match status" value="1"/>
</dbReference>
<dbReference type="SUPFAM" id="SSF56784">
    <property type="entry name" value="HAD-like"/>
    <property type="match status" value="1"/>
</dbReference>
<dbReference type="NCBIfam" id="TIGR01494">
    <property type="entry name" value="ATPase_P-type"/>
    <property type="match status" value="2"/>
</dbReference>
<feature type="transmembrane region" description="Helical" evidence="18">
    <location>
        <begin position="930"/>
        <end position="948"/>
    </location>
</feature>
<feature type="transmembrane region" description="Helical" evidence="18">
    <location>
        <begin position="484"/>
        <end position="511"/>
    </location>
</feature>
<evidence type="ECO:0000256" key="10">
    <source>
        <dbReference type="ARBA" id="ARBA00022842"/>
    </source>
</evidence>
<dbReference type="SUPFAM" id="SSF81665">
    <property type="entry name" value="Calcium ATPase, transmembrane domain M"/>
    <property type="match status" value="1"/>
</dbReference>
<comment type="similarity">
    <text evidence="2 18">Belongs to the cation transport ATPase (P-type) (TC 3.A.3) family. Type IB subfamily.</text>
</comment>
<dbReference type="PROSITE" id="PS00154">
    <property type="entry name" value="ATPASE_E1_E2"/>
    <property type="match status" value="1"/>
</dbReference>
<evidence type="ECO:0000256" key="7">
    <source>
        <dbReference type="ARBA" id="ARBA00022741"/>
    </source>
</evidence>
<evidence type="ECO:0000256" key="5">
    <source>
        <dbReference type="ARBA" id="ARBA00022723"/>
    </source>
</evidence>
<name>D5X483_THIK1</name>
<dbReference type="GO" id="GO:0016887">
    <property type="term" value="F:ATP hydrolysis activity"/>
    <property type="evidence" value="ECO:0007669"/>
    <property type="project" value="InterPro"/>
</dbReference>
<feature type="compositionally biased region" description="Gly residues" evidence="19">
    <location>
        <begin position="795"/>
        <end position="804"/>
    </location>
</feature>
<evidence type="ECO:0000256" key="1">
    <source>
        <dbReference type="ARBA" id="ARBA00004127"/>
    </source>
</evidence>
<proteinExistence type="inferred from homology"/>
<keyword evidence="12 18" id="KW-1133">Transmembrane helix</keyword>
<feature type="domain" description="HMA" evidence="20">
    <location>
        <begin position="103"/>
        <end position="169"/>
    </location>
</feature>
<evidence type="ECO:0000256" key="15">
    <source>
        <dbReference type="ARBA" id="ARBA00023136"/>
    </source>
</evidence>
<evidence type="ECO:0000313" key="21">
    <source>
        <dbReference type="EMBL" id="ADG29684.1"/>
    </source>
</evidence>
<evidence type="ECO:0000256" key="2">
    <source>
        <dbReference type="ARBA" id="ARBA00006024"/>
    </source>
</evidence>
<dbReference type="SUPFAM" id="SSF55008">
    <property type="entry name" value="HMA, heavy metal-associated domain"/>
    <property type="match status" value="2"/>
</dbReference>
<evidence type="ECO:0000256" key="17">
    <source>
        <dbReference type="ARBA" id="ARBA00047424"/>
    </source>
</evidence>
<dbReference type="NCBIfam" id="TIGR00003">
    <property type="entry name" value="copper ion binding protein"/>
    <property type="match status" value="2"/>
</dbReference>
<evidence type="ECO:0000256" key="12">
    <source>
        <dbReference type="ARBA" id="ARBA00022989"/>
    </source>
</evidence>
<dbReference type="Gene3D" id="3.30.70.100">
    <property type="match status" value="2"/>
</dbReference>
<dbReference type="Pfam" id="PF00403">
    <property type="entry name" value="HMA"/>
    <property type="match status" value="2"/>
</dbReference>
<dbReference type="InterPro" id="IPR018303">
    <property type="entry name" value="ATPase_P-typ_P_site"/>
</dbReference>
<keyword evidence="9 18" id="KW-0067">ATP-binding</keyword>
<dbReference type="AlphaFoldDB" id="D5X483"/>
<dbReference type="GO" id="GO:0005886">
    <property type="term" value="C:plasma membrane"/>
    <property type="evidence" value="ECO:0007669"/>
    <property type="project" value="UniProtKB-SubCell"/>
</dbReference>
<dbReference type="HOGENOM" id="CLU_001771_0_2_4"/>
<dbReference type="EMBL" id="CP002021">
    <property type="protein sequence ID" value="ADG29684.1"/>
    <property type="molecule type" value="Genomic_DNA"/>
</dbReference>
<keyword evidence="3" id="KW-0813">Transport</keyword>
<dbReference type="NCBIfam" id="TIGR01511">
    <property type="entry name" value="ATPase-IB1_Cu"/>
    <property type="match status" value="1"/>
</dbReference>
<dbReference type="InterPro" id="IPR023298">
    <property type="entry name" value="ATPase_P-typ_TM_dom_sf"/>
</dbReference>
<dbReference type="STRING" id="75379.Tint_0272"/>
<dbReference type="SFLD" id="SFLDF00027">
    <property type="entry name" value="p-type_atpase"/>
    <property type="match status" value="1"/>
</dbReference>
<accession>D5X483</accession>
<dbReference type="InterPro" id="IPR006121">
    <property type="entry name" value="HMA_dom"/>
</dbReference>
<comment type="catalytic activity">
    <reaction evidence="17">
        <text>Cu(2+)(in) + ATP + H2O = Cu(2+)(out) + ADP + phosphate + H(+)</text>
        <dbReference type="Rhea" id="RHEA:10376"/>
        <dbReference type="ChEBI" id="CHEBI:15377"/>
        <dbReference type="ChEBI" id="CHEBI:15378"/>
        <dbReference type="ChEBI" id="CHEBI:29036"/>
        <dbReference type="ChEBI" id="CHEBI:30616"/>
        <dbReference type="ChEBI" id="CHEBI:43474"/>
        <dbReference type="ChEBI" id="CHEBI:456216"/>
        <dbReference type="EC" id="7.2.2.9"/>
    </reaction>
</comment>
<dbReference type="GO" id="GO:0043682">
    <property type="term" value="F:P-type divalent copper transporter activity"/>
    <property type="evidence" value="ECO:0007669"/>
    <property type="project" value="UniProtKB-EC"/>
</dbReference>
<keyword evidence="14" id="KW-0406">Ion transport</keyword>
<evidence type="ECO:0000256" key="9">
    <source>
        <dbReference type="ARBA" id="ARBA00022840"/>
    </source>
</evidence>
<evidence type="ECO:0000256" key="19">
    <source>
        <dbReference type="SAM" id="MobiDB-lite"/>
    </source>
</evidence>
<dbReference type="CDD" id="cd00371">
    <property type="entry name" value="HMA"/>
    <property type="match status" value="2"/>
</dbReference>
<keyword evidence="11" id="KW-1278">Translocase</keyword>
<protein>
    <recommendedName>
        <fullName evidence="16">P-type Cu(2+) transporter</fullName>
        <ecNumber evidence="16">7.2.2.9</ecNumber>
    </recommendedName>
</protein>
<evidence type="ECO:0000256" key="11">
    <source>
        <dbReference type="ARBA" id="ARBA00022967"/>
    </source>
</evidence>
<sequence length="977" mass="100524">MKAPTSPASDLAACPVDLSDAPTPEPSGKAPDAGQTLRLDVGGMTCASCSARVERALNKLPGVQAASVNLATTQAEVTYDPQTATPQAIADAVSAAGYTPIVAETALDVEGMTCASCVGRVERALRKQPGVLSATVNLAVNRAQVRYLPAMLDAQALAQAVVDAGYGARPVQEGDAAAEDASAAAHARNLARMRRGLLLAAALALPVLLLSMLPMFWPALDAALLRASPLPSDARFWDWVQFVLTSAVLFGPGRRFFRTGAIAYRHLSPDMNSLVATGTGAAWAYSTLVLLAPQWFAAESRHVYFDSTAVVVAVILAGKYLEELAKGRASTAIHKLLGLQAKQATRLDAQGAEQQVNLAALHIGDRVLVRPGERIPVDGRVIEGDSHVDESMLTGEAVPVRRKPGDRVVGGTVNAEGRLVIEATALGKDTVLSQIVRLVESAQTGKLPVQRVADRVVAVFTPVVLLIAAASFAAWLALTGDVSAALVAAVAVLVVACPCAMGLATPAAILVGSSRAAEMGVLFRKGEALEALSRIDTVLLDKTGTVTLGKPALTALHSTLDDTAALRLAAALEADSEHPLARAVRDAAAQRGLTPPAVQGFAAIPGYGVRASLDGHTLLLGARRLMEREGISLNTLGEQADALEAQGQTAVFLAQDQTCIAVLGISDPLKPEAVAVVQALRQRGLAIALVTGDARRTAQAVAVALGIHDAPAAEPPQGGHLPLPTSPTAWGRSDHSLPASGEGRGGDGPLGGQRAHASVGVSVPAAEPPQGGHLPLPTSPTAWGRSDHSLPASGEGRGGDGPLGGQRAHASVGVSVHAEVLPQDKARVVAELQAQGRRVAFVGEGLNDGPALAQADVGLALASGTDVAIEAADVSLTRGDLAALPSAIDTARSTLRTIHGNLFWAFAYNIVLIPLAAGIAAPWGVHLHPMLAGVAMGLSSVFVLGNSLRLKRLSPWQAPVSRPAAQSPALSPLIHTP</sequence>
<evidence type="ECO:0000256" key="18">
    <source>
        <dbReference type="RuleBase" id="RU362081"/>
    </source>
</evidence>
<feature type="transmembrane region" description="Helical" evidence="18">
    <location>
        <begin position="902"/>
        <end position="924"/>
    </location>
</feature>
<dbReference type="eggNOG" id="COG2217">
    <property type="taxonomic scope" value="Bacteria"/>
</dbReference>
<dbReference type="Pfam" id="PF00122">
    <property type="entry name" value="E1-E2_ATPase"/>
    <property type="match status" value="1"/>
</dbReference>
<feature type="transmembrane region" description="Helical" evidence="18">
    <location>
        <begin position="456"/>
        <end position="478"/>
    </location>
</feature>
<dbReference type="InterPro" id="IPR001757">
    <property type="entry name" value="P_typ_ATPase"/>
</dbReference>
<dbReference type="InterPro" id="IPR059000">
    <property type="entry name" value="ATPase_P-type_domA"/>
</dbReference>
<dbReference type="PRINTS" id="PR00119">
    <property type="entry name" value="CATATPASE"/>
</dbReference>
<dbReference type="GO" id="GO:0055070">
    <property type="term" value="P:copper ion homeostasis"/>
    <property type="evidence" value="ECO:0007669"/>
    <property type="project" value="TreeGrafter"/>
</dbReference>
<evidence type="ECO:0000256" key="4">
    <source>
        <dbReference type="ARBA" id="ARBA00022692"/>
    </source>
</evidence>
<dbReference type="InterPro" id="IPR017969">
    <property type="entry name" value="Heavy-metal-associated_CS"/>
</dbReference>
<dbReference type="NCBIfam" id="TIGR01525">
    <property type="entry name" value="ATPase-IB_hvy"/>
    <property type="match status" value="1"/>
</dbReference>
<dbReference type="SUPFAM" id="SSF81653">
    <property type="entry name" value="Calcium ATPase, transduction domain A"/>
    <property type="match status" value="1"/>
</dbReference>
<dbReference type="KEGG" id="tin:Tint_0272"/>
<dbReference type="InterPro" id="IPR008250">
    <property type="entry name" value="ATPase_P-typ_transduc_dom_A_sf"/>
</dbReference>
<keyword evidence="13" id="KW-0186">Copper</keyword>
<dbReference type="PANTHER" id="PTHR43520:SF8">
    <property type="entry name" value="P-TYPE CU(+) TRANSPORTER"/>
    <property type="match status" value="1"/>
</dbReference>
<dbReference type="Gene3D" id="3.40.1110.10">
    <property type="entry name" value="Calcium-transporting ATPase, cytoplasmic domain N"/>
    <property type="match status" value="1"/>
</dbReference>
<dbReference type="Gene3D" id="3.40.50.1000">
    <property type="entry name" value="HAD superfamily/HAD-like"/>
    <property type="match status" value="2"/>
</dbReference>
<dbReference type="GO" id="GO:0012505">
    <property type="term" value="C:endomembrane system"/>
    <property type="evidence" value="ECO:0007669"/>
    <property type="project" value="UniProtKB-SubCell"/>
</dbReference>
<dbReference type="InterPro" id="IPR044492">
    <property type="entry name" value="P_typ_ATPase_HD_dom"/>
</dbReference>
<evidence type="ECO:0000256" key="3">
    <source>
        <dbReference type="ARBA" id="ARBA00022448"/>
    </source>
</evidence>
<evidence type="ECO:0000256" key="8">
    <source>
        <dbReference type="ARBA" id="ARBA00022796"/>
    </source>
</evidence>
<feature type="domain" description="HMA" evidence="20">
    <location>
        <begin position="35"/>
        <end position="101"/>
    </location>
</feature>
<dbReference type="PROSITE" id="PS50846">
    <property type="entry name" value="HMA_2"/>
    <property type="match status" value="2"/>
</dbReference>
<keyword evidence="4 18" id="KW-0812">Transmembrane</keyword>
<dbReference type="PRINTS" id="PR00942">
    <property type="entry name" value="CUATPASEI"/>
</dbReference>
<dbReference type="FunFam" id="2.70.150.10:FF:000002">
    <property type="entry name" value="Copper-transporting ATPase 1, putative"/>
    <property type="match status" value="1"/>
</dbReference>
<dbReference type="GO" id="GO:0005507">
    <property type="term" value="F:copper ion binding"/>
    <property type="evidence" value="ECO:0007669"/>
    <property type="project" value="InterPro"/>
</dbReference>
<evidence type="ECO:0000256" key="6">
    <source>
        <dbReference type="ARBA" id="ARBA00022737"/>
    </source>
</evidence>
<dbReference type="PANTHER" id="PTHR43520">
    <property type="entry name" value="ATP7, ISOFORM B"/>
    <property type="match status" value="1"/>
</dbReference>